<feature type="compositionally biased region" description="Polar residues" evidence="1">
    <location>
        <begin position="84"/>
        <end position="96"/>
    </location>
</feature>
<dbReference type="EMBL" id="CP017815">
    <property type="protein sequence ID" value="APA06775.1"/>
    <property type="molecule type" value="Genomic_DNA"/>
</dbReference>
<proteinExistence type="predicted"/>
<evidence type="ECO:0000313" key="4">
    <source>
        <dbReference type="Proteomes" id="UP000177798"/>
    </source>
</evidence>
<dbReference type="RefSeq" id="XP_001594802.1">
    <property type="nucleotide sequence ID" value="XM_001594752.1"/>
</dbReference>
<gene>
    <name evidence="3" type="ORF">sscle_02g015450</name>
</gene>
<accession>A0A1D9PVN0</accession>
<sequence>MGWFDGASESGRSHSSRHHSSSHSNSKKKHRSTSHSTHHNNSSGLLGSALGGTSSKSSHRERSRSRTRGSGSIYGSGDAKHNSSRSSFFGPNSRSTSHYKRSPRPNYLKSMYAKLRELLRDLIYYMKRHPYKVFMLVIMPLITGGALAGLLKKFGVRLPGGLEKLIGGGRGGGGAPSASLGNARSGTYEYERSSVKGSGGAMARLEALTGGVDGVGGVMKLAKLFI</sequence>
<feature type="compositionally biased region" description="Low complexity" evidence="1">
    <location>
        <begin position="68"/>
        <end position="77"/>
    </location>
</feature>
<dbReference type="OMA" id="MNIAKMF"/>
<evidence type="ECO:0000313" key="3">
    <source>
        <dbReference type="EMBL" id="APA06775.1"/>
    </source>
</evidence>
<evidence type="ECO:0000256" key="1">
    <source>
        <dbReference type="SAM" id="MobiDB-lite"/>
    </source>
</evidence>
<keyword evidence="2" id="KW-0812">Transmembrane</keyword>
<feature type="compositionally biased region" description="Basic residues" evidence="1">
    <location>
        <begin position="57"/>
        <end position="67"/>
    </location>
</feature>
<feature type="compositionally biased region" description="Basic residues" evidence="1">
    <location>
        <begin position="14"/>
        <end position="38"/>
    </location>
</feature>
<feature type="compositionally biased region" description="Low complexity" evidence="1">
    <location>
        <begin position="39"/>
        <end position="56"/>
    </location>
</feature>
<evidence type="ECO:0000256" key="2">
    <source>
        <dbReference type="SAM" id="Phobius"/>
    </source>
</evidence>
<feature type="transmembrane region" description="Helical" evidence="2">
    <location>
        <begin position="133"/>
        <end position="151"/>
    </location>
</feature>
<dbReference type="Proteomes" id="UP000177798">
    <property type="component" value="Chromosome 2"/>
</dbReference>
<reference evidence="4" key="1">
    <citation type="journal article" date="2017" name="Genome Biol. Evol.">
        <title>The complete genome sequence of the phytopathogenic fungus Sclerotinia sclerotiorum reveals insights into the genome architecture of broad host range pathogens.</title>
        <authorList>
            <person name="Derbyshire M."/>
            <person name="Denton-Giles M."/>
            <person name="Hegedus D."/>
            <person name="Seifbarghy S."/>
            <person name="Rollins J."/>
            <person name="van Kan J."/>
            <person name="Seidl M.F."/>
            <person name="Faino L."/>
            <person name="Mbengue M."/>
            <person name="Navaud O."/>
            <person name="Raffaele S."/>
            <person name="Hammond-Kosack K."/>
            <person name="Heard S."/>
            <person name="Oliver R."/>
        </authorList>
    </citation>
    <scope>NUCLEOTIDE SEQUENCE [LARGE SCALE GENOMIC DNA]</scope>
    <source>
        <strain evidence="4">ATCC 18683 / 1980 / Ss-1</strain>
    </source>
</reference>
<dbReference type="AlphaFoldDB" id="A0A1D9PVN0"/>
<keyword evidence="2" id="KW-0472">Membrane</keyword>
<feature type="region of interest" description="Disordered" evidence="1">
    <location>
        <begin position="1"/>
        <end position="104"/>
    </location>
</feature>
<keyword evidence="2" id="KW-1133">Transmembrane helix</keyword>
<dbReference type="KEGG" id="ssl:SS1G_04610"/>
<protein>
    <submittedName>
        <fullName evidence="3">Uncharacterized protein</fullName>
    </submittedName>
</protein>
<organism evidence="3 4">
    <name type="scientific">Sclerotinia sclerotiorum (strain ATCC 18683 / 1980 / Ss-1)</name>
    <name type="common">White mold</name>
    <name type="synonym">Whetzelinia sclerotiorum</name>
    <dbReference type="NCBI Taxonomy" id="665079"/>
    <lineage>
        <taxon>Eukaryota</taxon>
        <taxon>Fungi</taxon>
        <taxon>Dikarya</taxon>
        <taxon>Ascomycota</taxon>
        <taxon>Pezizomycotina</taxon>
        <taxon>Leotiomycetes</taxon>
        <taxon>Helotiales</taxon>
        <taxon>Sclerotiniaceae</taxon>
        <taxon>Sclerotinia</taxon>
    </lineage>
</organism>
<dbReference type="OrthoDB" id="5398396at2759"/>
<dbReference type="VEuPathDB" id="FungiDB:sscle_02g015450"/>
<name>A0A1D9PVN0_SCLS1</name>